<dbReference type="InterPro" id="IPR008928">
    <property type="entry name" value="6-hairpin_glycosidase_sf"/>
</dbReference>
<reference evidence="4 5" key="1">
    <citation type="journal article" date="2019" name="Nat. Med.">
        <title>A library of human gut bacterial isolates paired with longitudinal multiomics data enables mechanistic microbiome research.</title>
        <authorList>
            <person name="Poyet M."/>
            <person name="Groussin M."/>
            <person name="Gibbons S.M."/>
            <person name="Avila-Pacheco J."/>
            <person name="Jiang X."/>
            <person name="Kearney S.M."/>
            <person name="Perrotta A.R."/>
            <person name="Berdy B."/>
            <person name="Zhao S."/>
            <person name="Lieberman T.D."/>
            <person name="Swanson P.K."/>
            <person name="Smith M."/>
            <person name="Roesemann S."/>
            <person name="Alexander J.E."/>
            <person name="Rich S.A."/>
            <person name="Livny J."/>
            <person name="Vlamakis H."/>
            <person name="Clish C."/>
            <person name="Bullock K."/>
            <person name="Deik A."/>
            <person name="Scott J."/>
            <person name="Pierce K.A."/>
            <person name="Xavier R.J."/>
            <person name="Alm E.J."/>
        </authorList>
    </citation>
    <scope>NUCLEOTIDE SEQUENCE [LARGE SCALE GENOMIC DNA]</scope>
    <source>
        <strain evidence="4 5">BIOML-A73</strain>
    </source>
</reference>
<dbReference type="InterPro" id="IPR049174">
    <property type="entry name" value="Beta-AFase-like"/>
</dbReference>
<dbReference type="PANTHER" id="PTHR43465">
    <property type="entry name" value="DUF1680 DOMAIN PROTEIN (AFU_ORTHOLOGUE AFUA_1G08910)"/>
    <property type="match status" value="1"/>
</dbReference>
<feature type="domain" description="Non-reducing end beta-L-arabinofuranosidase-like GH127 middle" evidence="3">
    <location>
        <begin position="412"/>
        <end position="506"/>
    </location>
</feature>
<dbReference type="InterPro" id="IPR049046">
    <property type="entry name" value="Beta-AFase-like_GH127_middle"/>
</dbReference>
<organism evidence="4 5">
    <name type="scientific">Bacteroides xylanisolvens</name>
    <dbReference type="NCBI Taxonomy" id="371601"/>
    <lineage>
        <taxon>Bacteria</taxon>
        <taxon>Pseudomonadati</taxon>
        <taxon>Bacteroidota</taxon>
        <taxon>Bacteroidia</taxon>
        <taxon>Bacteroidales</taxon>
        <taxon>Bacteroidaceae</taxon>
        <taxon>Bacteroides</taxon>
    </lineage>
</organism>
<comment type="caution">
    <text evidence="4">The sequence shown here is derived from an EMBL/GenBank/DDBJ whole genome shotgun (WGS) entry which is preliminary data.</text>
</comment>
<gene>
    <name evidence="4" type="ORF">GA560_15010</name>
</gene>
<dbReference type="RefSeq" id="WP_053095333.1">
    <property type="nucleotide sequence ID" value="NZ_RCXZ01000031.1"/>
</dbReference>
<evidence type="ECO:0000259" key="3">
    <source>
        <dbReference type="Pfam" id="PF20736"/>
    </source>
</evidence>
<accession>A0A4Q5D815</accession>
<evidence type="ECO:0000259" key="2">
    <source>
        <dbReference type="Pfam" id="PF07944"/>
    </source>
</evidence>
<dbReference type="GO" id="GO:0005975">
    <property type="term" value="P:carbohydrate metabolic process"/>
    <property type="evidence" value="ECO:0007669"/>
    <property type="project" value="InterPro"/>
</dbReference>
<dbReference type="InterPro" id="IPR012878">
    <property type="entry name" value="Beta-AFase-like_GH127_cat"/>
</dbReference>
<dbReference type="Pfam" id="PF20736">
    <property type="entry name" value="Glyco_hydro127M"/>
    <property type="match status" value="1"/>
</dbReference>
<evidence type="ECO:0008006" key="6">
    <source>
        <dbReference type="Google" id="ProtNLM"/>
    </source>
</evidence>
<evidence type="ECO:0000256" key="1">
    <source>
        <dbReference type="SAM" id="SignalP"/>
    </source>
</evidence>
<dbReference type="EMBL" id="WDER01000042">
    <property type="protein sequence ID" value="KAB6081248.1"/>
    <property type="molecule type" value="Genomic_DNA"/>
</dbReference>
<keyword evidence="1" id="KW-0732">Signal</keyword>
<protein>
    <recommendedName>
        <fullName evidence="6">Glycoside hydrolase family 127 protein</fullName>
    </recommendedName>
</protein>
<sequence>MKKIIYILFFALTAIVANGQTKKLFSGTNNEGGRISINGYIGDRIQMCIDQRVKAQNADELVEPFRHLTEGNGWQSEFLGKWMLGAIASYEYTRDEELYQKIVNAANQFMETQHADGYIGNYKPESRLTCWDIWGRKYTSLALLSYYRLTKDDNALIAVQRLIDLLIKELEEKQLDIAETGFYYGMPSCSILEPVVYLYEATKEPRYLHFAKGIINSIEKEGHSQLITKALKNIPVHRFTFPKSWWSYENGQKAYEMMSCYEGMVELGRISNDPLYLQATEKTVANIIADEINIVGSGATFECWYEGKKKQTIPTYHTMETCVTFTWMQLCARLLQETTNSLYADEFERTMYNALMSSMKNDGTQISKYSPLEGRRCEGEKQCGMQINCCNANGPRAFALIPQTAYMMKNDKVYVNLYLDSEAEFFMNKNEIKLDMKTQYPVDGHVELSINPRKETEFTLAFRIPLWVDDNYQIAINGESQTSVRKGGYLYLQRKWKKGDKVSINFRLKAKVEEYDRHQAVTYGPLVFARDSRFMDGYVDECAIIQQNEKGEVSAVPQETRKDSFAWVTMEVPMILGTDLENIENKVVKQIKFCDFASAGNDWDPAGRYRVWIPKTLNQMSEAYRQY</sequence>
<dbReference type="Pfam" id="PF07944">
    <property type="entry name" value="Beta-AFase-like_GH127_cat"/>
    <property type="match status" value="1"/>
</dbReference>
<evidence type="ECO:0000313" key="4">
    <source>
        <dbReference type="EMBL" id="KAB6081248.1"/>
    </source>
</evidence>
<evidence type="ECO:0000313" key="5">
    <source>
        <dbReference type="Proteomes" id="UP000474077"/>
    </source>
</evidence>
<dbReference type="PANTHER" id="PTHR43465:SF2">
    <property type="entry name" value="DUF1680 DOMAIN PROTEIN (AFU_ORTHOLOGUE AFUA_1G08910)"/>
    <property type="match status" value="1"/>
</dbReference>
<dbReference type="SUPFAM" id="SSF48208">
    <property type="entry name" value="Six-hairpin glycosidases"/>
    <property type="match status" value="1"/>
</dbReference>
<name>A0A4Q5D815_9BACE</name>
<feature type="domain" description="Non-reducing end beta-L-arabinofuranosidase-like GH127 catalytic" evidence="2">
    <location>
        <begin position="63"/>
        <end position="399"/>
    </location>
</feature>
<feature type="chain" id="PRO_5030097586" description="Glycoside hydrolase family 127 protein" evidence="1">
    <location>
        <begin position="20"/>
        <end position="627"/>
    </location>
</feature>
<dbReference type="AlphaFoldDB" id="A0A4Q5D815"/>
<dbReference type="Proteomes" id="UP000474077">
    <property type="component" value="Unassembled WGS sequence"/>
</dbReference>
<proteinExistence type="predicted"/>
<feature type="signal peptide" evidence="1">
    <location>
        <begin position="1"/>
        <end position="19"/>
    </location>
</feature>